<reference evidence="3" key="1">
    <citation type="submission" date="2024-06" db="EMBL/GenBank/DDBJ databases">
        <title>Multiomics insights into the TNT degradation mechanism by Pantoea sp. BJ2 isolated from an ammunition destruction site.</title>
        <authorList>
            <person name="Luo J."/>
        </authorList>
    </citation>
    <scope>NUCLEOTIDE SEQUENCE</scope>
    <source>
        <strain evidence="3">BJ2</strain>
        <plasmid evidence="3">plasmindA</plasmid>
    </source>
</reference>
<gene>
    <name evidence="3" type="ORF">AAF463_22905</name>
</gene>
<sequence>MSASGPKRAERLLNLLQIFYQHRYPISGHRLAEELSISLRTLYRDIGALRAQGADIQGEAGTGYILSRSHHLPPVMFTPEQLDALALGLRWVATYGDKGIAKAASEVTGKVRHGLPPQLQTLFDDSTLLVGKRQEAHHNFENLSVVRSAIRWRRKIRAGYTDTLGNMSERTIWPFALGYFSGAIVLAAWCEERNDFRHFDVTRLKSLQHLQEGYPHSRHSLLRIWRNAGLDNIVPTRS</sequence>
<dbReference type="PANTHER" id="PTHR34580">
    <property type="match status" value="1"/>
</dbReference>
<dbReference type="Pfam" id="PF08279">
    <property type="entry name" value="HTH_11"/>
    <property type="match status" value="1"/>
</dbReference>
<dbReference type="Pfam" id="PF13280">
    <property type="entry name" value="WYL"/>
    <property type="match status" value="1"/>
</dbReference>
<keyword evidence="3" id="KW-0614">Plasmid</keyword>
<evidence type="ECO:0000259" key="1">
    <source>
        <dbReference type="Pfam" id="PF08279"/>
    </source>
</evidence>
<dbReference type="RefSeq" id="WP_271460558.1">
    <property type="nucleotide sequence ID" value="NZ_CP158293.1"/>
</dbReference>
<dbReference type="EMBL" id="CP158293">
    <property type="protein sequence ID" value="XBV46992.1"/>
    <property type="molecule type" value="Genomic_DNA"/>
</dbReference>
<dbReference type="PROSITE" id="PS52050">
    <property type="entry name" value="WYL"/>
    <property type="match status" value="1"/>
</dbReference>
<evidence type="ECO:0000259" key="2">
    <source>
        <dbReference type="Pfam" id="PF13280"/>
    </source>
</evidence>
<dbReference type="InterPro" id="IPR036390">
    <property type="entry name" value="WH_DNA-bd_sf"/>
</dbReference>
<dbReference type="InterPro" id="IPR036388">
    <property type="entry name" value="WH-like_DNA-bd_sf"/>
</dbReference>
<name>A0AAU7U2A9_9GAMM</name>
<dbReference type="InterPro" id="IPR013196">
    <property type="entry name" value="HTH_11"/>
</dbReference>
<dbReference type="AlphaFoldDB" id="A0AAU7U2A9"/>
<dbReference type="InterPro" id="IPR026881">
    <property type="entry name" value="WYL_dom"/>
</dbReference>
<dbReference type="PANTHER" id="PTHR34580:SF3">
    <property type="entry name" value="PROTEIN PAFB"/>
    <property type="match status" value="1"/>
</dbReference>
<protein>
    <submittedName>
        <fullName evidence="3">YafY family protein</fullName>
    </submittedName>
</protein>
<organism evidence="3">
    <name type="scientific">Pantoea sp. BJ2</name>
    <dbReference type="NCBI Taxonomy" id="3141322"/>
    <lineage>
        <taxon>Bacteria</taxon>
        <taxon>Pseudomonadati</taxon>
        <taxon>Pseudomonadota</taxon>
        <taxon>Gammaproteobacteria</taxon>
        <taxon>Enterobacterales</taxon>
        <taxon>Erwiniaceae</taxon>
        <taxon>Pantoea</taxon>
    </lineage>
</organism>
<dbReference type="SUPFAM" id="SSF46785">
    <property type="entry name" value="Winged helix' DNA-binding domain"/>
    <property type="match status" value="1"/>
</dbReference>
<accession>A0AAU7U2A9</accession>
<geneLocation type="plasmid" evidence="3">
    <name>plasmindA</name>
</geneLocation>
<dbReference type="InterPro" id="IPR051534">
    <property type="entry name" value="CBASS_pafABC_assoc_protein"/>
</dbReference>
<proteinExistence type="predicted"/>
<dbReference type="Gene3D" id="1.10.10.10">
    <property type="entry name" value="Winged helix-like DNA-binding domain superfamily/Winged helix DNA-binding domain"/>
    <property type="match status" value="1"/>
</dbReference>
<feature type="domain" description="WYL" evidence="2">
    <location>
        <begin position="141"/>
        <end position="208"/>
    </location>
</feature>
<feature type="domain" description="Helix-turn-helix type 11" evidence="1">
    <location>
        <begin position="11"/>
        <end position="65"/>
    </location>
</feature>
<evidence type="ECO:0000313" key="3">
    <source>
        <dbReference type="EMBL" id="XBV46992.1"/>
    </source>
</evidence>